<evidence type="ECO:0000256" key="2">
    <source>
        <dbReference type="ARBA" id="ARBA00004196"/>
    </source>
</evidence>
<keyword evidence="7" id="KW-0408">Iron</keyword>
<comment type="cofactor">
    <cofactor evidence="1">
        <name>[4Fe-4S] cluster</name>
        <dbReference type="ChEBI" id="CHEBI:49883"/>
    </cofactor>
</comment>
<keyword evidence="6" id="KW-0560">Oxidoreductase</keyword>
<reference evidence="10 11" key="1">
    <citation type="submission" date="2023-02" db="EMBL/GenBank/DDBJ databases">
        <title>Dictyobacter halimunensis sp. nov., a new member of the class Ktedonobacteria from forest soil in a geothermal area.</title>
        <authorList>
            <person name="Rachmania M.K."/>
            <person name="Ningsih F."/>
            <person name="Sakai Y."/>
            <person name="Yabe S."/>
            <person name="Yokota A."/>
            <person name="Sjamsuridzal W."/>
        </authorList>
    </citation>
    <scope>NUCLEOTIDE SEQUENCE [LARGE SCALE GENOMIC DNA]</scope>
    <source>
        <strain evidence="10 11">S3.2.2.5</strain>
    </source>
</reference>
<dbReference type="PROSITE" id="PS51669">
    <property type="entry name" value="4FE4S_MOW_BIS_MGD"/>
    <property type="match status" value="1"/>
</dbReference>
<keyword evidence="11" id="KW-1185">Reference proteome</keyword>
<organism evidence="10 11">
    <name type="scientific">Dictyobacter halimunensis</name>
    <dbReference type="NCBI Taxonomy" id="3026934"/>
    <lineage>
        <taxon>Bacteria</taxon>
        <taxon>Bacillati</taxon>
        <taxon>Chloroflexota</taxon>
        <taxon>Ktedonobacteria</taxon>
        <taxon>Ktedonobacterales</taxon>
        <taxon>Dictyobacteraceae</taxon>
        <taxon>Dictyobacter</taxon>
    </lineage>
</organism>
<dbReference type="PANTHER" id="PTHR43598:SF1">
    <property type="entry name" value="FORMATE DEHYDROGENASE-O MAJOR SUBUNIT"/>
    <property type="match status" value="1"/>
</dbReference>
<comment type="caution">
    <text evidence="10">The sequence shown here is derived from an EMBL/GenBank/DDBJ whole genome shotgun (WGS) entry which is preliminary data.</text>
</comment>
<evidence type="ECO:0000259" key="9">
    <source>
        <dbReference type="PROSITE" id="PS51669"/>
    </source>
</evidence>
<sequence>MAVFATLFGRMAGRLSPKHVAETLESHVGAVPNPLSERSKNLRPRIDGAKMVKSVCPYCAVGCGQRVYVKDNKVIDIEGDYDSPINGGCLCPKGAASYQLAMNERRRTKVMYRRPYGTEWEERSLEWAMARVAQLTYETREETFRERDEQGRTLNHTLGIGSLGGATLDSEENYLITKLFHSLGMVAIENQARI</sequence>
<proteinExistence type="inferred from homology"/>
<evidence type="ECO:0000256" key="7">
    <source>
        <dbReference type="ARBA" id="ARBA00023004"/>
    </source>
</evidence>
<evidence type="ECO:0000313" key="11">
    <source>
        <dbReference type="Proteomes" id="UP001344906"/>
    </source>
</evidence>
<gene>
    <name evidence="10" type="ORF">KDH_71540</name>
</gene>
<dbReference type="PANTHER" id="PTHR43598">
    <property type="entry name" value="TUNGSTEN-CONTAINING FORMYLMETHANOFURAN DEHYDROGENASE 2 SUBUNIT B"/>
    <property type="match status" value="1"/>
</dbReference>
<evidence type="ECO:0000256" key="1">
    <source>
        <dbReference type="ARBA" id="ARBA00001966"/>
    </source>
</evidence>
<dbReference type="Proteomes" id="UP001344906">
    <property type="component" value="Unassembled WGS sequence"/>
</dbReference>
<keyword evidence="8" id="KW-0411">Iron-sulfur</keyword>
<evidence type="ECO:0000256" key="3">
    <source>
        <dbReference type="ARBA" id="ARBA00010312"/>
    </source>
</evidence>
<protein>
    <submittedName>
        <fullName evidence="10">Dehydrogenase</fullName>
    </submittedName>
</protein>
<dbReference type="Pfam" id="PF04879">
    <property type="entry name" value="Molybdop_Fe4S4"/>
    <property type="match status" value="1"/>
</dbReference>
<accession>A0ABQ6G465</accession>
<dbReference type="SMART" id="SM00926">
    <property type="entry name" value="Molybdop_Fe4S4"/>
    <property type="match status" value="1"/>
</dbReference>
<evidence type="ECO:0000256" key="6">
    <source>
        <dbReference type="ARBA" id="ARBA00023002"/>
    </source>
</evidence>
<evidence type="ECO:0000313" key="10">
    <source>
        <dbReference type="EMBL" id="GLV60334.1"/>
    </source>
</evidence>
<name>A0ABQ6G465_9CHLR</name>
<keyword evidence="5" id="KW-0479">Metal-binding</keyword>
<dbReference type="EMBL" id="BSRI01000002">
    <property type="protein sequence ID" value="GLV60334.1"/>
    <property type="molecule type" value="Genomic_DNA"/>
</dbReference>
<keyword evidence="4" id="KW-0004">4Fe-4S</keyword>
<dbReference type="InterPro" id="IPR006963">
    <property type="entry name" value="Mopterin_OxRdtase_4Fe-4S_dom"/>
</dbReference>
<comment type="similarity">
    <text evidence="3">Belongs to the prokaryotic molybdopterin-containing oxidoreductase family.</text>
</comment>
<dbReference type="Gene3D" id="2.20.25.90">
    <property type="entry name" value="ADC-like domains"/>
    <property type="match status" value="1"/>
</dbReference>
<dbReference type="Gene3D" id="3.40.50.740">
    <property type="match status" value="1"/>
</dbReference>
<evidence type="ECO:0000256" key="5">
    <source>
        <dbReference type="ARBA" id="ARBA00022723"/>
    </source>
</evidence>
<evidence type="ECO:0000256" key="8">
    <source>
        <dbReference type="ARBA" id="ARBA00023014"/>
    </source>
</evidence>
<feature type="domain" description="4Fe-4S Mo/W bis-MGD-type" evidence="9">
    <location>
        <begin position="49"/>
        <end position="105"/>
    </location>
</feature>
<comment type="subcellular location">
    <subcellularLocation>
        <location evidence="2">Cell envelope</location>
    </subcellularLocation>
</comment>
<dbReference type="SUPFAM" id="SSF53706">
    <property type="entry name" value="Formate dehydrogenase/DMSO reductase, domains 1-3"/>
    <property type="match status" value="1"/>
</dbReference>
<evidence type="ECO:0000256" key="4">
    <source>
        <dbReference type="ARBA" id="ARBA00022485"/>
    </source>
</evidence>